<dbReference type="EMBL" id="JXLN01015176">
    <property type="protein sequence ID" value="KPM10448.1"/>
    <property type="molecule type" value="Genomic_DNA"/>
</dbReference>
<evidence type="ECO:0000259" key="2">
    <source>
        <dbReference type="Pfam" id="PF17681"/>
    </source>
</evidence>
<accession>A0A132AHH7</accession>
<evidence type="ECO:0000256" key="1">
    <source>
        <dbReference type="ARBA" id="ARBA00022701"/>
    </source>
</evidence>
<dbReference type="GO" id="GO:0005874">
    <property type="term" value="C:microtubule"/>
    <property type="evidence" value="ECO:0007669"/>
    <property type="project" value="UniProtKB-KW"/>
</dbReference>
<sequence>MDNKALELCLNMTKSAAIPYFEILKIWIYYGEIGDPRKEFFIEDTHNQSTNYAPDSSINLSTVSTKINANQNDYLESDDEYDDDFGKFNEYVFRILFFMILSKIFH</sequence>
<organism evidence="3 4">
    <name type="scientific">Sarcoptes scabiei</name>
    <name type="common">Itch mite</name>
    <name type="synonym">Acarus scabiei</name>
    <dbReference type="NCBI Taxonomy" id="52283"/>
    <lineage>
        <taxon>Eukaryota</taxon>
        <taxon>Metazoa</taxon>
        <taxon>Ecdysozoa</taxon>
        <taxon>Arthropoda</taxon>
        <taxon>Chelicerata</taxon>
        <taxon>Arachnida</taxon>
        <taxon>Acari</taxon>
        <taxon>Acariformes</taxon>
        <taxon>Sarcoptiformes</taxon>
        <taxon>Astigmata</taxon>
        <taxon>Psoroptidia</taxon>
        <taxon>Sarcoptoidea</taxon>
        <taxon>Sarcoptidae</taxon>
        <taxon>Sarcoptinae</taxon>
        <taxon>Sarcoptes</taxon>
    </lineage>
</organism>
<protein>
    <recommendedName>
        <fullName evidence="2">Gamma tubulin complex component protein N-terminal domain-containing protein</fullName>
    </recommendedName>
</protein>
<dbReference type="OrthoDB" id="2192946at2759"/>
<dbReference type="Proteomes" id="UP000616769">
    <property type="component" value="Unassembled WGS sequence"/>
</dbReference>
<dbReference type="VEuPathDB" id="VectorBase:SSCA007056"/>
<evidence type="ECO:0000313" key="3">
    <source>
        <dbReference type="EMBL" id="KPM10448.1"/>
    </source>
</evidence>
<gene>
    <name evidence="3" type="ORF">QR98_0090040</name>
</gene>
<reference evidence="3 4" key="1">
    <citation type="journal article" date="2015" name="Parasit. Vectors">
        <title>Draft genome of the scabies mite.</title>
        <authorList>
            <person name="Rider S.D.Jr."/>
            <person name="Morgan M.S."/>
            <person name="Arlian L.G."/>
        </authorList>
    </citation>
    <scope>NUCLEOTIDE SEQUENCE [LARGE SCALE GENOMIC DNA]</scope>
    <source>
        <strain evidence="3">Arlian Lab</strain>
    </source>
</reference>
<proteinExistence type="predicted"/>
<evidence type="ECO:0000313" key="4">
    <source>
        <dbReference type="Proteomes" id="UP000616769"/>
    </source>
</evidence>
<name>A0A132AHH7_SARSC</name>
<keyword evidence="1" id="KW-0493">Microtubule</keyword>
<dbReference type="AlphaFoldDB" id="A0A132AHH7"/>
<dbReference type="Pfam" id="PF17681">
    <property type="entry name" value="GCP_N_terminal"/>
    <property type="match status" value="1"/>
</dbReference>
<feature type="domain" description="Gamma tubulin complex component protein N-terminal" evidence="2">
    <location>
        <begin position="2"/>
        <end position="65"/>
    </location>
</feature>
<dbReference type="InterPro" id="IPR041470">
    <property type="entry name" value="GCP_N"/>
</dbReference>
<comment type="caution">
    <text evidence="3">The sequence shown here is derived from an EMBL/GenBank/DDBJ whole genome shotgun (WGS) entry which is preliminary data.</text>
</comment>